<dbReference type="PANTHER" id="PTHR12526">
    <property type="entry name" value="GLYCOSYLTRANSFERASE"/>
    <property type="match status" value="1"/>
</dbReference>
<dbReference type="CDD" id="cd03801">
    <property type="entry name" value="GT4_PimA-like"/>
    <property type="match status" value="1"/>
</dbReference>
<evidence type="ECO:0000313" key="5">
    <source>
        <dbReference type="Proteomes" id="UP000185984"/>
    </source>
</evidence>
<evidence type="ECO:0000313" key="4">
    <source>
        <dbReference type="EMBL" id="OKH22662.1"/>
    </source>
</evidence>
<proteinExistence type="predicted"/>
<evidence type="ECO:0000256" key="2">
    <source>
        <dbReference type="ARBA" id="ARBA00022679"/>
    </source>
</evidence>
<dbReference type="STRING" id="247279.NIES1031_19600"/>
<dbReference type="RefSeq" id="WP_073551156.1">
    <property type="nucleotide sequence ID" value="NZ_CAWMVK010000011.1"/>
</dbReference>
<comment type="caution">
    <text evidence="4">The sequence shown here is derived from an EMBL/GenBank/DDBJ whole genome shotgun (WGS) entry which is preliminary data.</text>
</comment>
<dbReference type="Gene3D" id="3.40.50.2000">
    <property type="entry name" value="Glycogen Phosphorylase B"/>
    <property type="match status" value="2"/>
</dbReference>
<name>A0A1U7HGD7_9CHRO</name>
<accession>A0A1U7HGD7</accession>
<organism evidence="4 5">
    <name type="scientific">Chroogloeocystis siderophila 5.2 s.c.1</name>
    <dbReference type="NCBI Taxonomy" id="247279"/>
    <lineage>
        <taxon>Bacteria</taxon>
        <taxon>Bacillati</taxon>
        <taxon>Cyanobacteriota</taxon>
        <taxon>Cyanophyceae</taxon>
        <taxon>Oscillatoriophycideae</taxon>
        <taxon>Chroococcales</taxon>
        <taxon>Chroococcaceae</taxon>
        <taxon>Chroogloeocystis</taxon>
    </lineage>
</organism>
<dbReference type="OrthoDB" id="516698at2"/>
<sequence length="411" mass="46315">MLLLSHPTGNANVRGAISALEQAEKLSLYQTTVAVHQSDWYFKLLPTAVKQELLRRTYPLPRCKINQHPFRELARLVSLKIGLQFLITHETGWASIDSVYGSLDRILAKQLTTYYKKYQIAGVYCYEDAAIYTFKAAKKLGLTCFYDLPIGYWKMGQIIQQEEAELNPEWSSTLQANFDSADKLARKDIELQMSDVVLVASSFTRQTLQLAPDFKAPVVCIPYGAPCSYTEVVNRHKLNENKLKVLFVGSLSQRKGISYLLDAVEQLGDRAELTLIGRFNQLCSPLEQALVTHRWIASLPHQQVLQEMSHHDVFVFPSLFEGFGLVILEAMAQGLPVITTPHTAGPDIITDGEDGFIVPIRSAEAIAQKLNLLASNRKRLLEMSQAALQKASQYTWKRYGECLVKTIQNYV</sequence>
<dbReference type="PANTHER" id="PTHR12526:SF510">
    <property type="entry name" value="D-INOSITOL 3-PHOSPHATE GLYCOSYLTRANSFERASE"/>
    <property type="match status" value="1"/>
</dbReference>
<feature type="domain" description="Glycosyl transferase family 1" evidence="3">
    <location>
        <begin position="233"/>
        <end position="387"/>
    </location>
</feature>
<evidence type="ECO:0000256" key="1">
    <source>
        <dbReference type="ARBA" id="ARBA00022676"/>
    </source>
</evidence>
<evidence type="ECO:0000259" key="3">
    <source>
        <dbReference type="Pfam" id="PF00534"/>
    </source>
</evidence>
<dbReference type="EMBL" id="MRCC01000019">
    <property type="protein sequence ID" value="OKH22662.1"/>
    <property type="molecule type" value="Genomic_DNA"/>
</dbReference>
<protein>
    <submittedName>
        <fullName evidence="4">Glycosyl transferase group 1</fullName>
    </submittedName>
</protein>
<keyword evidence="5" id="KW-1185">Reference proteome</keyword>
<reference evidence="4 5" key="1">
    <citation type="submission" date="2016-11" db="EMBL/GenBank/DDBJ databases">
        <title>Draft Genome Sequences of Nine Cyanobacterial Strains from Diverse Habitats.</title>
        <authorList>
            <person name="Zhu T."/>
            <person name="Hou S."/>
            <person name="Lu X."/>
            <person name="Hess W.R."/>
        </authorList>
    </citation>
    <scope>NUCLEOTIDE SEQUENCE [LARGE SCALE GENOMIC DNA]</scope>
    <source>
        <strain evidence="4 5">5.2 s.c.1</strain>
    </source>
</reference>
<keyword evidence="2 4" id="KW-0808">Transferase</keyword>
<dbReference type="AlphaFoldDB" id="A0A1U7HGD7"/>
<dbReference type="Pfam" id="PF00534">
    <property type="entry name" value="Glycos_transf_1"/>
    <property type="match status" value="1"/>
</dbReference>
<dbReference type="Proteomes" id="UP000185984">
    <property type="component" value="Unassembled WGS sequence"/>
</dbReference>
<dbReference type="SUPFAM" id="SSF53756">
    <property type="entry name" value="UDP-Glycosyltransferase/glycogen phosphorylase"/>
    <property type="match status" value="1"/>
</dbReference>
<keyword evidence="1" id="KW-0328">Glycosyltransferase</keyword>
<gene>
    <name evidence="4" type="ORF">NIES1031_19600</name>
</gene>
<dbReference type="GO" id="GO:0016757">
    <property type="term" value="F:glycosyltransferase activity"/>
    <property type="evidence" value="ECO:0007669"/>
    <property type="project" value="UniProtKB-KW"/>
</dbReference>
<dbReference type="InterPro" id="IPR001296">
    <property type="entry name" value="Glyco_trans_1"/>
</dbReference>